<keyword evidence="2" id="KW-1185">Reference proteome</keyword>
<sequence length="49" mass="5136">MAAIDGSSSPNENSNSLSKMKVMLIPKGMKDNKSSIVAGNKPNKTSDIV</sequence>
<dbReference type="EMBL" id="JAAAWO010000023">
    <property type="protein sequence ID" value="NDW17282.1"/>
    <property type="molecule type" value="Genomic_DNA"/>
</dbReference>
<evidence type="ECO:0000313" key="1">
    <source>
        <dbReference type="EMBL" id="NDW17282.1"/>
    </source>
</evidence>
<accession>A0A6N9TLB8</accession>
<evidence type="ECO:0000313" key="2">
    <source>
        <dbReference type="Proteomes" id="UP000471381"/>
    </source>
</evidence>
<comment type="caution">
    <text evidence="1">The sequence shown here is derived from an EMBL/GenBank/DDBJ whole genome shotgun (WGS) entry which is preliminary data.</text>
</comment>
<dbReference type="AlphaFoldDB" id="A0A6N9TLB8"/>
<proteinExistence type="predicted"/>
<gene>
    <name evidence="1" type="ORF">GTQ48_17360</name>
</gene>
<organism evidence="1 2">
    <name type="scientific">Alteromonas genovensis</name>
    <dbReference type="NCBI Taxonomy" id="471225"/>
    <lineage>
        <taxon>Bacteria</taxon>
        <taxon>Pseudomonadati</taxon>
        <taxon>Pseudomonadota</taxon>
        <taxon>Gammaproteobacteria</taxon>
        <taxon>Alteromonadales</taxon>
        <taxon>Alteromonadaceae</taxon>
        <taxon>Alteromonas/Salinimonas group</taxon>
        <taxon>Alteromonas</taxon>
    </lineage>
</organism>
<protein>
    <submittedName>
        <fullName evidence="1">Uncharacterized protein</fullName>
    </submittedName>
</protein>
<dbReference type="RefSeq" id="WP_163107795.1">
    <property type="nucleotide sequence ID" value="NZ_JAZETK010000001.1"/>
</dbReference>
<reference evidence="1 2" key="1">
    <citation type="submission" date="2020-01" db="EMBL/GenBank/DDBJ databases">
        <title>Genomes of bacteria type strains.</title>
        <authorList>
            <person name="Chen J."/>
            <person name="Zhu S."/>
            <person name="Yang J."/>
        </authorList>
    </citation>
    <scope>NUCLEOTIDE SEQUENCE [LARGE SCALE GENOMIC DNA]</scope>
    <source>
        <strain evidence="1 2">LMG 24078</strain>
    </source>
</reference>
<dbReference type="Proteomes" id="UP000471381">
    <property type="component" value="Unassembled WGS sequence"/>
</dbReference>
<name>A0A6N9TLB8_9ALTE</name>